<comment type="subcellular location">
    <subcellularLocation>
        <location evidence="1">Membrane</location>
        <topology evidence="1">Lipid-anchor</topology>
    </subcellularLocation>
</comment>
<dbReference type="InterPro" id="IPR038501">
    <property type="entry name" value="Spore_GerAC_C_sf"/>
</dbReference>
<organism evidence="10 11">
    <name type="scientific">Ammoniphilus resinae</name>
    <dbReference type="NCBI Taxonomy" id="861532"/>
    <lineage>
        <taxon>Bacteria</taxon>
        <taxon>Bacillati</taxon>
        <taxon>Bacillota</taxon>
        <taxon>Bacilli</taxon>
        <taxon>Bacillales</taxon>
        <taxon>Paenibacillaceae</taxon>
        <taxon>Aneurinibacillus group</taxon>
        <taxon>Ammoniphilus</taxon>
    </lineage>
</organism>
<dbReference type="EMBL" id="JAGGKT010000004">
    <property type="protein sequence ID" value="MBP1931857.1"/>
    <property type="molecule type" value="Genomic_DNA"/>
</dbReference>
<dbReference type="Gene3D" id="3.30.300.210">
    <property type="entry name" value="Nutrient germinant receptor protein C, domain 3"/>
    <property type="match status" value="1"/>
</dbReference>
<keyword evidence="6" id="KW-0564">Palmitate</keyword>
<feature type="domain" description="Spore germination protein N-terminal" evidence="9">
    <location>
        <begin position="21"/>
        <end position="193"/>
    </location>
</feature>
<evidence type="ECO:0000259" key="9">
    <source>
        <dbReference type="Pfam" id="PF25198"/>
    </source>
</evidence>
<evidence type="ECO:0000259" key="8">
    <source>
        <dbReference type="Pfam" id="PF05504"/>
    </source>
</evidence>
<dbReference type="PROSITE" id="PS51257">
    <property type="entry name" value="PROKAR_LIPOPROTEIN"/>
    <property type="match status" value="1"/>
</dbReference>
<feature type="domain" description="Spore germination GerAC-like C-terminal" evidence="8">
    <location>
        <begin position="203"/>
        <end position="372"/>
    </location>
</feature>
<evidence type="ECO:0000313" key="10">
    <source>
        <dbReference type="EMBL" id="MBP1931857.1"/>
    </source>
</evidence>
<dbReference type="Proteomes" id="UP001519343">
    <property type="component" value="Unassembled WGS sequence"/>
</dbReference>
<dbReference type="Pfam" id="PF05504">
    <property type="entry name" value="Spore_GerAC"/>
    <property type="match status" value="1"/>
</dbReference>
<evidence type="ECO:0000256" key="7">
    <source>
        <dbReference type="ARBA" id="ARBA00023288"/>
    </source>
</evidence>
<keyword evidence="7" id="KW-0449">Lipoprotein</keyword>
<sequence>MKKRSSFSCLLLSLILTGCWDQQLLKDSRLVYGSSFDVTKEGEIETTSAIRVIQLGSKGGGQPVAVNEIISGTGNTLRESRLEIDRILSGEYSPNKTRVFVLGEELAKKDIYPIFDILYRDPRSSLGSKVVVVKGKGSEIIKMNQIGQTLISEDIVELVKDAEKYTLVPNETVQSICTLMFDPGKDFYLPYIEKTGEKSIKVMGVALFNEQQYTGKTLSVKDSPMLLLLHDRKAKLTRLTLMVNPEEENRIKKYITIDIAGNKRDLKVSVDNKNKIHVNIDLHLKVNILEYAKNELSQPKEIEKLTKKLAEILTSKSTYVIDQLQDANCDALGIGRELMAYYPESIKGENWEKMYPMIDFQTNVYVDIIGTGIIK</sequence>
<gene>
    <name evidence="10" type="ORF">J2Z37_001858</name>
</gene>
<dbReference type="NCBIfam" id="TIGR02887">
    <property type="entry name" value="spore_ger_x_C"/>
    <property type="match status" value="1"/>
</dbReference>
<dbReference type="PANTHER" id="PTHR35789">
    <property type="entry name" value="SPORE GERMINATION PROTEIN B3"/>
    <property type="match status" value="1"/>
</dbReference>
<dbReference type="InterPro" id="IPR057336">
    <property type="entry name" value="GerAC_N"/>
</dbReference>
<evidence type="ECO:0000256" key="5">
    <source>
        <dbReference type="ARBA" id="ARBA00023136"/>
    </source>
</evidence>
<proteinExistence type="inferred from homology"/>
<evidence type="ECO:0000313" key="11">
    <source>
        <dbReference type="Proteomes" id="UP001519343"/>
    </source>
</evidence>
<dbReference type="Pfam" id="PF25198">
    <property type="entry name" value="Spore_GerAC_N"/>
    <property type="match status" value="1"/>
</dbReference>
<comment type="similarity">
    <text evidence="2">Belongs to the GerABKC lipoprotein family.</text>
</comment>
<dbReference type="InterPro" id="IPR046953">
    <property type="entry name" value="Spore_GerAC-like_C"/>
</dbReference>
<keyword evidence="3" id="KW-0309">Germination</keyword>
<name>A0ABS4GP11_9BACL</name>
<dbReference type="InterPro" id="IPR008844">
    <property type="entry name" value="Spore_GerAC-like"/>
</dbReference>
<evidence type="ECO:0000256" key="1">
    <source>
        <dbReference type="ARBA" id="ARBA00004635"/>
    </source>
</evidence>
<evidence type="ECO:0000256" key="6">
    <source>
        <dbReference type="ARBA" id="ARBA00023139"/>
    </source>
</evidence>
<protein>
    <submittedName>
        <fullName evidence="10">Ger(X)C family germination protein</fullName>
    </submittedName>
</protein>
<keyword evidence="4" id="KW-0732">Signal</keyword>
<evidence type="ECO:0000256" key="4">
    <source>
        <dbReference type="ARBA" id="ARBA00022729"/>
    </source>
</evidence>
<keyword evidence="11" id="KW-1185">Reference proteome</keyword>
<reference evidence="10 11" key="1">
    <citation type="submission" date="2021-03" db="EMBL/GenBank/DDBJ databases">
        <title>Genomic Encyclopedia of Type Strains, Phase IV (KMG-IV): sequencing the most valuable type-strain genomes for metagenomic binning, comparative biology and taxonomic classification.</title>
        <authorList>
            <person name="Goeker M."/>
        </authorList>
    </citation>
    <scope>NUCLEOTIDE SEQUENCE [LARGE SCALE GENOMIC DNA]</scope>
    <source>
        <strain evidence="10 11">DSM 24738</strain>
    </source>
</reference>
<comment type="caution">
    <text evidence="10">The sequence shown here is derived from an EMBL/GenBank/DDBJ whole genome shotgun (WGS) entry which is preliminary data.</text>
</comment>
<evidence type="ECO:0000256" key="2">
    <source>
        <dbReference type="ARBA" id="ARBA00007886"/>
    </source>
</evidence>
<accession>A0ABS4GP11</accession>
<keyword evidence="5" id="KW-0472">Membrane</keyword>
<dbReference type="RefSeq" id="WP_209809937.1">
    <property type="nucleotide sequence ID" value="NZ_JAGGKT010000004.1"/>
</dbReference>
<evidence type="ECO:0000256" key="3">
    <source>
        <dbReference type="ARBA" id="ARBA00022544"/>
    </source>
</evidence>
<dbReference type="PANTHER" id="PTHR35789:SF1">
    <property type="entry name" value="SPORE GERMINATION PROTEIN B3"/>
    <property type="match status" value="1"/>
</dbReference>